<dbReference type="PROSITE" id="PS00455">
    <property type="entry name" value="AMP_BINDING"/>
    <property type="match status" value="1"/>
</dbReference>
<dbReference type="RefSeq" id="WP_070230011.1">
    <property type="nucleotide sequence ID" value="NZ_BJYO01000002.1"/>
</dbReference>
<keyword evidence="2 5" id="KW-0436">Ligase</keyword>
<dbReference type="Pfam" id="PF00501">
    <property type="entry name" value="AMP-binding"/>
    <property type="match status" value="1"/>
</dbReference>
<evidence type="ECO:0000313" key="5">
    <source>
        <dbReference type="EMBL" id="RDL11947.1"/>
    </source>
</evidence>
<dbReference type="EMBL" id="QRAS01000001">
    <property type="protein sequence ID" value="RDL11947.1"/>
    <property type="molecule type" value="Genomic_DNA"/>
</dbReference>
<name>A0A288QTK1_9LACO</name>
<dbReference type="AlphaFoldDB" id="A0A288QTK1"/>
<proteinExistence type="inferred from homology"/>
<dbReference type="Pfam" id="PF13193">
    <property type="entry name" value="AMP-binding_C"/>
    <property type="match status" value="1"/>
</dbReference>
<dbReference type="SUPFAM" id="SSF56801">
    <property type="entry name" value="Acetyl-CoA synthetase-like"/>
    <property type="match status" value="1"/>
</dbReference>
<gene>
    <name evidence="5" type="ORF">DFP99_0371</name>
</gene>
<keyword evidence="6" id="KW-1185">Reference proteome</keyword>
<comment type="similarity">
    <text evidence="1">Belongs to the ATP-dependent AMP-binding enzyme family.</text>
</comment>
<protein>
    <submittedName>
        <fullName evidence="5">Acyl-CoA synthetase (AMP-forming)/AMP-acid ligase II</fullName>
    </submittedName>
</protein>
<evidence type="ECO:0000313" key="6">
    <source>
        <dbReference type="Proteomes" id="UP000254912"/>
    </source>
</evidence>
<evidence type="ECO:0000256" key="1">
    <source>
        <dbReference type="ARBA" id="ARBA00006432"/>
    </source>
</evidence>
<organism evidence="5 6">
    <name type="scientific">Weissella soli</name>
    <dbReference type="NCBI Taxonomy" id="155866"/>
    <lineage>
        <taxon>Bacteria</taxon>
        <taxon>Bacillati</taxon>
        <taxon>Bacillota</taxon>
        <taxon>Bacilli</taxon>
        <taxon>Lactobacillales</taxon>
        <taxon>Lactobacillaceae</taxon>
        <taxon>Weissella</taxon>
    </lineage>
</organism>
<dbReference type="GO" id="GO:0031956">
    <property type="term" value="F:medium-chain fatty acid-CoA ligase activity"/>
    <property type="evidence" value="ECO:0007669"/>
    <property type="project" value="TreeGrafter"/>
</dbReference>
<dbReference type="InterPro" id="IPR020845">
    <property type="entry name" value="AMP-binding_CS"/>
</dbReference>
<dbReference type="GeneID" id="94545944"/>
<dbReference type="PANTHER" id="PTHR43201">
    <property type="entry name" value="ACYL-COA SYNTHETASE"/>
    <property type="match status" value="1"/>
</dbReference>
<dbReference type="KEGG" id="wso:WSWS_00742"/>
<comment type="caution">
    <text evidence="5">The sequence shown here is derived from an EMBL/GenBank/DDBJ whole genome shotgun (WGS) entry which is preliminary data.</text>
</comment>
<dbReference type="PANTHER" id="PTHR43201:SF5">
    <property type="entry name" value="MEDIUM-CHAIN ACYL-COA LIGASE ACSF2, MITOCHONDRIAL"/>
    <property type="match status" value="1"/>
</dbReference>
<dbReference type="InterPro" id="IPR000873">
    <property type="entry name" value="AMP-dep_synth/lig_dom"/>
</dbReference>
<dbReference type="Gene3D" id="3.30.300.30">
    <property type="match status" value="1"/>
</dbReference>
<dbReference type="Gene3D" id="3.40.50.12780">
    <property type="entry name" value="N-terminal domain of ligase-like"/>
    <property type="match status" value="1"/>
</dbReference>
<evidence type="ECO:0000259" key="3">
    <source>
        <dbReference type="Pfam" id="PF00501"/>
    </source>
</evidence>
<dbReference type="InterPro" id="IPR025110">
    <property type="entry name" value="AMP-bd_C"/>
</dbReference>
<evidence type="ECO:0000259" key="4">
    <source>
        <dbReference type="Pfam" id="PF13193"/>
    </source>
</evidence>
<feature type="domain" description="AMP-binding enzyme C-terminal" evidence="4">
    <location>
        <begin position="415"/>
        <end position="492"/>
    </location>
</feature>
<accession>A0A288QTK1</accession>
<sequence length="511" mass="56245">MTKLVDALQQQLVQRAAEPTLKNVAEDDWLTGTAVANLVNEVKAAMRARDLHFGDVVLLALENDKRVVILEQALFELGIIAHPIAPSSGKTIIQNEFADYHYQAMIIEETLTAAFDHDENFHQETFTIEGAMTYNFYRYRHAQASTGEDQAPTEQAIALMLNTSGTTGKPKRVGLTHAQVYHAAVHIGQSQGLSATDTNMLVMPVFHINAQLISILGTRVSGGRLVVAPKFSAREFWRQVATHQVTWVSIVPTIIGILQMNANALAEYTKYQDAIQLQYVRSASFSLPEERWRAFEATFGVPVLEGYGMTEAASLITLNPKDHPKIGTVGLPIATDIALLHDGEITKDAHQVGEILLRGEHVINDYVDSNPASFIDGWLKTGDVGRFDDDGYLAIVGRIKEIINHGGEKVAPAAIEATLSKLPFIQEVIVVGTPHPLYGEEVTAVVISRETVLSEDEQTAQIKAYAASELSKPERPTTVIYVTDYPRNPTGKVLRHQLIAEIKENALEKNV</sequence>
<evidence type="ECO:0000256" key="2">
    <source>
        <dbReference type="ARBA" id="ARBA00022598"/>
    </source>
</evidence>
<reference evidence="5 6" key="1">
    <citation type="submission" date="2018-07" db="EMBL/GenBank/DDBJ databases">
        <title>Genomic Encyclopedia of Type Strains, Phase III (KMG-III): the genomes of soil and plant-associated and newly described type strains.</title>
        <authorList>
            <person name="Whitman W."/>
        </authorList>
    </citation>
    <scope>NUCLEOTIDE SEQUENCE [LARGE SCALE GENOMIC DNA]</scope>
    <source>
        <strain evidence="5 6">CECT 7031</strain>
    </source>
</reference>
<dbReference type="InterPro" id="IPR045851">
    <property type="entry name" value="AMP-bd_C_sf"/>
</dbReference>
<dbReference type="Proteomes" id="UP000254912">
    <property type="component" value="Unassembled WGS sequence"/>
</dbReference>
<dbReference type="GO" id="GO:0006631">
    <property type="term" value="P:fatty acid metabolic process"/>
    <property type="evidence" value="ECO:0007669"/>
    <property type="project" value="TreeGrafter"/>
</dbReference>
<feature type="domain" description="AMP-dependent synthetase/ligase" evidence="3">
    <location>
        <begin position="15"/>
        <end position="366"/>
    </location>
</feature>
<dbReference type="InterPro" id="IPR042099">
    <property type="entry name" value="ANL_N_sf"/>
</dbReference>